<dbReference type="SMART" id="SM00244">
    <property type="entry name" value="PHB"/>
    <property type="match status" value="1"/>
</dbReference>
<evidence type="ECO:0000256" key="5">
    <source>
        <dbReference type="ARBA" id="ARBA00022989"/>
    </source>
</evidence>
<dbReference type="FunFam" id="3.30.479.30:FF:000004">
    <property type="entry name" value="Putative membrane protease family, stomatin"/>
    <property type="match status" value="1"/>
</dbReference>
<dbReference type="OrthoDB" id="9809197at2"/>
<dbReference type="PROSITE" id="PS01270">
    <property type="entry name" value="BAND_7"/>
    <property type="match status" value="1"/>
</dbReference>
<feature type="domain" description="Band 7" evidence="7">
    <location>
        <begin position="20"/>
        <end position="178"/>
    </location>
</feature>
<dbReference type="Pfam" id="PF01145">
    <property type="entry name" value="Band_7"/>
    <property type="match status" value="1"/>
</dbReference>
<gene>
    <name evidence="8" type="ORF">DXH78_17650</name>
</gene>
<dbReference type="SUPFAM" id="SSF117892">
    <property type="entry name" value="Band 7/SPFH domain"/>
    <property type="match status" value="1"/>
</dbReference>
<dbReference type="CDD" id="cd08829">
    <property type="entry name" value="SPFH_paraslipin"/>
    <property type="match status" value="1"/>
</dbReference>
<keyword evidence="5" id="KW-1133">Transmembrane helix</keyword>
<dbReference type="InterPro" id="IPR018080">
    <property type="entry name" value="Band_7/stomatin-like_CS"/>
</dbReference>
<dbReference type="Gene3D" id="3.30.479.30">
    <property type="entry name" value="Band 7 domain"/>
    <property type="match status" value="1"/>
</dbReference>
<evidence type="ECO:0000256" key="2">
    <source>
        <dbReference type="ARBA" id="ARBA00008164"/>
    </source>
</evidence>
<dbReference type="EMBL" id="QRGO01000003">
    <property type="protein sequence ID" value="RDV01068.1"/>
    <property type="molecule type" value="Genomic_DNA"/>
</dbReference>
<evidence type="ECO:0000256" key="1">
    <source>
        <dbReference type="ARBA" id="ARBA00004167"/>
    </source>
</evidence>
<protein>
    <recommendedName>
        <fullName evidence="3">Protein QmcA</fullName>
    </recommendedName>
</protein>
<dbReference type="RefSeq" id="WP_115518586.1">
    <property type="nucleotide sequence ID" value="NZ_QRGO01000003.1"/>
</dbReference>
<evidence type="ECO:0000256" key="3">
    <source>
        <dbReference type="ARBA" id="ARBA00017055"/>
    </source>
</evidence>
<keyword evidence="9" id="KW-1185">Reference proteome</keyword>
<evidence type="ECO:0000256" key="6">
    <source>
        <dbReference type="ARBA" id="ARBA00023136"/>
    </source>
</evidence>
<name>A0A371B0I4_9BRAD</name>
<evidence type="ECO:0000259" key="7">
    <source>
        <dbReference type="SMART" id="SM00244"/>
    </source>
</evidence>
<dbReference type="PANTHER" id="PTHR43327">
    <property type="entry name" value="STOMATIN-LIKE PROTEIN 2, MITOCHONDRIAL"/>
    <property type="match status" value="1"/>
</dbReference>
<dbReference type="AlphaFoldDB" id="A0A371B0I4"/>
<evidence type="ECO:0000313" key="9">
    <source>
        <dbReference type="Proteomes" id="UP000263993"/>
    </source>
</evidence>
<comment type="similarity">
    <text evidence="2">Belongs to the band 7/mec-2 family.</text>
</comment>
<evidence type="ECO:0000313" key="8">
    <source>
        <dbReference type="EMBL" id="RDV01068.1"/>
    </source>
</evidence>
<keyword evidence="6" id="KW-0472">Membrane</keyword>
<organism evidence="8 9">
    <name type="scientific">Undibacter mobilis</name>
    <dbReference type="NCBI Taxonomy" id="2292256"/>
    <lineage>
        <taxon>Bacteria</taxon>
        <taxon>Pseudomonadati</taxon>
        <taxon>Pseudomonadota</taxon>
        <taxon>Alphaproteobacteria</taxon>
        <taxon>Hyphomicrobiales</taxon>
        <taxon>Nitrobacteraceae</taxon>
        <taxon>Undibacter</taxon>
    </lineage>
</organism>
<dbReference type="PANTHER" id="PTHR43327:SF10">
    <property type="entry name" value="STOMATIN-LIKE PROTEIN 2, MITOCHONDRIAL"/>
    <property type="match status" value="1"/>
</dbReference>
<comment type="caution">
    <text evidence="8">The sequence shown here is derived from an EMBL/GenBank/DDBJ whole genome shotgun (WGS) entry which is preliminary data.</text>
</comment>
<proteinExistence type="inferred from homology"/>
<dbReference type="GO" id="GO:0098552">
    <property type="term" value="C:side of membrane"/>
    <property type="evidence" value="ECO:0007669"/>
    <property type="project" value="UniProtKB-ARBA"/>
</dbReference>
<keyword evidence="4" id="KW-0812">Transmembrane</keyword>
<evidence type="ECO:0000256" key="4">
    <source>
        <dbReference type="ARBA" id="ARBA00022692"/>
    </source>
</evidence>
<accession>A0A371B0I4</accession>
<sequence>MESLVFLVALVVLVLAVVAAGVKTVPQGFQWTVERFGRYRTTLMPGLNLIVPFIDRIGHRINVQETVLEIPSQSVITKDNASVTVDGIVFYQVLQAARAAYEVQNLQGAVENMALTNIRTAIGALDLDETLSKRDEINDRLLQVLDAATQPWGVKITRVELKDISPPANVVASMAMQLTAERERRAAILTAEGIKQAAILKAEGDKQSQILAAEGRLAAANRDAEARERLATAEAEATRVVSKAVEDGNVQALNYFVAQKYVDALNQIGQSPNSKLLLMPMEMSSIVSAVSGIAELTRNAKLGETK</sequence>
<dbReference type="InterPro" id="IPR001972">
    <property type="entry name" value="Stomatin_HflK_fam"/>
</dbReference>
<dbReference type="InterPro" id="IPR001107">
    <property type="entry name" value="Band_7"/>
</dbReference>
<dbReference type="PRINTS" id="PR00721">
    <property type="entry name" value="STOMATIN"/>
</dbReference>
<reference evidence="9" key="1">
    <citation type="submission" date="2018-08" db="EMBL/GenBank/DDBJ databases">
        <authorList>
            <person name="Kim S.-J."/>
            <person name="Jung G.-Y."/>
        </authorList>
    </citation>
    <scope>NUCLEOTIDE SEQUENCE [LARGE SCALE GENOMIC DNA]</scope>
    <source>
        <strain evidence="9">GY_H</strain>
    </source>
</reference>
<dbReference type="InterPro" id="IPR050710">
    <property type="entry name" value="Band7/mec-2_domain"/>
</dbReference>
<comment type="subcellular location">
    <subcellularLocation>
        <location evidence="1">Membrane</location>
        <topology evidence="1">Single-pass membrane protein</topology>
    </subcellularLocation>
</comment>
<dbReference type="GO" id="GO:0005886">
    <property type="term" value="C:plasma membrane"/>
    <property type="evidence" value="ECO:0007669"/>
    <property type="project" value="UniProtKB-ARBA"/>
</dbReference>
<dbReference type="Proteomes" id="UP000263993">
    <property type="component" value="Unassembled WGS sequence"/>
</dbReference>
<dbReference type="InterPro" id="IPR036013">
    <property type="entry name" value="Band_7/SPFH_dom_sf"/>
</dbReference>